<evidence type="ECO:0000313" key="3">
    <source>
        <dbReference type="Proteomes" id="UP001359559"/>
    </source>
</evidence>
<reference evidence="2 3" key="1">
    <citation type="submission" date="2024-01" db="EMBL/GenBank/DDBJ databases">
        <title>The genomes of 5 underutilized Papilionoideae crops provide insights into root nodulation and disease resistance.</title>
        <authorList>
            <person name="Yuan L."/>
        </authorList>
    </citation>
    <scope>NUCLEOTIDE SEQUENCE [LARGE SCALE GENOMIC DNA]</scope>
    <source>
        <strain evidence="2">LY-2023</strain>
        <tissue evidence="2">Leaf</tissue>
    </source>
</reference>
<keyword evidence="1" id="KW-1133">Transmembrane helix</keyword>
<proteinExistence type="predicted"/>
<organism evidence="2 3">
    <name type="scientific">Clitoria ternatea</name>
    <name type="common">Butterfly pea</name>
    <dbReference type="NCBI Taxonomy" id="43366"/>
    <lineage>
        <taxon>Eukaryota</taxon>
        <taxon>Viridiplantae</taxon>
        <taxon>Streptophyta</taxon>
        <taxon>Embryophyta</taxon>
        <taxon>Tracheophyta</taxon>
        <taxon>Spermatophyta</taxon>
        <taxon>Magnoliopsida</taxon>
        <taxon>eudicotyledons</taxon>
        <taxon>Gunneridae</taxon>
        <taxon>Pentapetalae</taxon>
        <taxon>rosids</taxon>
        <taxon>fabids</taxon>
        <taxon>Fabales</taxon>
        <taxon>Fabaceae</taxon>
        <taxon>Papilionoideae</taxon>
        <taxon>50 kb inversion clade</taxon>
        <taxon>NPAAA clade</taxon>
        <taxon>indigoferoid/millettioid clade</taxon>
        <taxon>Phaseoleae</taxon>
        <taxon>Clitoria</taxon>
    </lineage>
</organism>
<dbReference type="EMBL" id="JAYKXN010000004">
    <property type="protein sequence ID" value="KAK7292567.1"/>
    <property type="molecule type" value="Genomic_DNA"/>
</dbReference>
<accession>A0AAN9J5Q0</accession>
<keyword evidence="1" id="KW-0472">Membrane</keyword>
<gene>
    <name evidence="2" type="ORF">RJT34_15418</name>
</gene>
<dbReference type="AlphaFoldDB" id="A0AAN9J5Q0"/>
<feature type="transmembrane region" description="Helical" evidence="1">
    <location>
        <begin position="12"/>
        <end position="35"/>
    </location>
</feature>
<comment type="caution">
    <text evidence="2">The sequence shown here is derived from an EMBL/GenBank/DDBJ whole genome shotgun (WGS) entry which is preliminary data.</text>
</comment>
<protein>
    <submittedName>
        <fullName evidence="2">Uncharacterized protein</fullName>
    </submittedName>
</protein>
<evidence type="ECO:0000313" key="2">
    <source>
        <dbReference type="EMBL" id="KAK7292567.1"/>
    </source>
</evidence>
<sequence>MAPAVVNLHSSTLLQLISIAARFSFSMLCVLLAIGRPTLLGKAMRGTDASPCLIKGCSEECQRVELWAHTTRRREHIDKYADDSSSSSTTESKPIGGALICVLKCEVKCAPFLIVKPVYQLCFLACLATCNAIPINVAIDCITSSELTKPVDPKIDGRDLEVFMDSSLQACKNRS</sequence>
<evidence type="ECO:0000256" key="1">
    <source>
        <dbReference type="SAM" id="Phobius"/>
    </source>
</evidence>
<name>A0AAN9J5Q0_CLITE</name>
<dbReference type="Proteomes" id="UP001359559">
    <property type="component" value="Unassembled WGS sequence"/>
</dbReference>
<keyword evidence="1" id="KW-0812">Transmembrane</keyword>
<keyword evidence="3" id="KW-1185">Reference proteome</keyword>